<dbReference type="RefSeq" id="WP_347705640.1">
    <property type="nucleotide sequence ID" value="NZ_JBDPZD010000004.1"/>
</dbReference>
<keyword evidence="3" id="KW-1185">Reference proteome</keyword>
<name>A0ABV0G511_9BURK</name>
<accession>A0ABV0G511</accession>
<organism evidence="2 3">
    <name type="scientific">Roseateles paludis</name>
    <dbReference type="NCBI Taxonomy" id="3145238"/>
    <lineage>
        <taxon>Bacteria</taxon>
        <taxon>Pseudomonadati</taxon>
        <taxon>Pseudomonadota</taxon>
        <taxon>Betaproteobacteria</taxon>
        <taxon>Burkholderiales</taxon>
        <taxon>Sphaerotilaceae</taxon>
        <taxon>Roseateles</taxon>
    </lineage>
</organism>
<evidence type="ECO:0000259" key="1">
    <source>
        <dbReference type="Pfam" id="PF07589"/>
    </source>
</evidence>
<dbReference type="EMBL" id="JBDPZD010000004">
    <property type="protein sequence ID" value="MEO3692828.1"/>
    <property type="molecule type" value="Genomic_DNA"/>
</dbReference>
<dbReference type="InterPro" id="IPR013424">
    <property type="entry name" value="Ice-binding_C"/>
</dbReference>
<feature type="domain" description="Ice-binding protein C-terminal" evidence="1">
    <location>
        <begin position="253"/>
        <end position="276"/>
    </location>
</feature>
<dbReference type="Proteomes" id="UP001495147">
    <property type="component" value="Unassembled WGS sequence"/>
</dbReference>
<reference evidence="2 3" key="1">
    <citation type="submission" date="2024-05" db="EMBL/GenBank/DDBJ databases">
        <title>Roseateles sp. DJS-2-20 16S ribosomal RNA gene Genome sequencing and assembly.</title>
        <authorList>
            <person name="Woo H."/>
        </authorList>
    </citation>
    <scope>NUCLEOTIDE SEQUENCE [LARGE SCALE GENOMIC DNA]</scope>
    <source>
        <strain evidence="2 3">DJS-2-20</strain>
    </source>
</reference>
<dbReference type="Pfam" id="PF07589">
    <property type="entry name" value="PEP-CTERM"/>
    <property type="match status" value="1"/>
</dbReference>
<proteinExistence type="predicted"/>
<dbReference type="NCBIfam" id="TIGR02595">
    <property type="entry name" value="PEP_CTERM"/>
    <property type="match status" value="1"/>
</dbReference>
<gene>
    <name evidence="2" type="ORF">ABDJ85_15220</name>
</gene>
<protein>
    <submittedName>
        <fullName evidence="2">PEP-CTERM sorting domain-containing protein</fullName>
    </submittedName>
</protein>
<evidence type="ECO:0000313" key="3">
    <source>
        <dbReference type="Proteomes" id="UP001495147"/>
    </source>
</evidence>
<evidence type="ECO:0000313" key="2">
    <source>
        <dbReference type="EMBL" id="MEO3692828.1"/>
    </source>
</evidence>
<comment type="caution">
    <text evidence="2">The sequence shown here is derived from an EMBL/GenBank/DDBJ whole genome shotgun (WGS) entry which is preliminary data.</text>
</comment>
<sequence length="281" mass="28745">MKLETRTATSARVINLSPTEPSGLAPGWAPIRRGLGASLAAACLWLTGPAHADSVANTFAQLLGLSIAVADLTPLDGQAPGVSPAAAATAQTFVQMAGLPDAQGCCDLNLSSTRNDPGKLFARSEVKVTGLSGPAFFLATEVNGTSGEAFAGNEFRWSLLLSPGTQLQVSTNATVGAGHVGIPSDTQRAWASASVTILDAEGLPMGVSDEAFVERLAQGSEFLFPTLTAWANNESGSPLSVTLLVTTQAFVTSVPEPATVLLLCAGLVVLAARNGRQSTRA</sequence>